<evidence type="ECO:0000256" key="2">
    <source>
        <dbReference type="ARBA" id="ARBA00009399"/>
    </source>
</evidence>
<dbReference type="STRING" id="1416806.CAL12_26935"/>
<evidence type="ECO:0000259" key="7">
    <source>
        <dbReference type="Pfam" id="PF04138"/>
    </source>
</evidence>
<feature type="transmembrane region" description="Helical" evidence="6">
    <location>
        <begin position="35"/>
        <end position="56"/>
    </location>
</feature>
<evidence type="ECO:0000256" key="6">
    <source>
        <dbReference type="SAM" id="Phobius"/>
    </source>
</evidence>
<dbReference type="Pfam" id="PF04138">
    <property type="entry name" value="GtrA_DPMS_TM"/>
    <property type="match status" value="1"/>
</dbReference>
<evidence type="ECO:0000313" key="9">
    <source>
        <dbReference type="Proteomes" id="UP000194151"/>
    </source>
</evidence>
<protein>
    <recommendedName>
        <fullName evidence="7">GtrA/DPMS transmembrane domain-containing protein</fullName>
    </recommendedName>
</protein>
<keyword evidence="3 6" id="KW-0812">Transmembrane</keyword>
<feature type="domain" description="GtrA/DPMS transmembrane" evidence="7">
    <location>
        <begin position="7"/>
        <end position="116"/>
    </location>
</feature>
<evidence type="ECO:0000256" key="4">
    <source>
        <dbReference type="ARBA" id="ARBA00022989"/>
    </source>
</evidence>
<proteinExistence type="inferred from homology"/>
<evidence type="ECO:0000256" key="5">
    <source>
        <dbReference type="ARBA" id="ARBA00023136"/>
    </source>
</evidence>
<evidence type="ECO:0000256" key="1">
    <source>
        <dbReference type="ARBA" id="ARBA00004141"/>
    </source>
</evidence>
<feature type="transmembrane region" description="Helical" evidence="6">
    <location>
        <begin position="7"/>
        <end position="29"/>
    </location>
</feature>
<feature type="transmembrane region" description="Helical" evidence="6">
    <location>
        <begin position="68"/>
        <end position="87"/>
    </location>
</feature>
<dbReference type="Proteomes" id="UP000194151">
    <property type="component" value="Chromosome"/>
</dbReference>
<evidence type="ECO:0000256" key="3">
    <source>
        <dbReference type="ARBA" id="ARBA00022692"/>
    </source>
</evidence>
<evidence type="ECO:0000313" key="8">
    <source>
        <dbReference type="EMBL" id="ARP84092.1"/>
    </source>
</evidence>
<organism evidence="8 9">
    <name type="scientific">Bordetella genomosp. 8</name>
    <dbReference type="NCBI Taxonomy" id="1416806"/>
    <lineage>
        <taxon>Bacteria</taxon>
        <taxon>Pseudomonadati</taxon>
        <taxon>Pseudomonadota</taxon>
        <taxon>Betaproteobacteria</taxon>
        <taxon>Burkholderiales</taxon>
        <taxon>Alcaligenaceae</taxon>
        <taxon>Bordetella</taxon>
    </lineage>
</organism>
<sequence>MKSQFLRFLVGGGINTAVTYVLFLALASFMRTSVAYTITYVFGIALSYAINILLVFRRRPSVATAAMYPAVYGLQYLYGLLMLSFLIDRVGMTKQVAMLVVIVTSIPLTFAATRLLLRKRDNHRDTP</sequence>
<dbReference type="InterPro" id="IPR051401">
    <property type="entry name" value="GtrA_CellWall_Glycosyl"/>
</dbReference>
<dbReference type="EMBL" id="CP021108">
    <property type="protein sequence ID" value="ARP84092.1"/>
    <property type="molecule type" value="Genomic_DNA"/>
</dbReference>
<name>A0A1W6YSL7_9BORD</name>
<reference evidence="8 9" key="1">
    <citation type="submission" date="2017-05" db="EMBL/GenBank/DDBJ databases">
        <title>Complete and WGS of Bordetella genogroups.</title>
        <authorList>
            <person name="Spilker T."/>
            <person name="LiPuma J."/>
        </authorList>
    </citation>
    <scope>NUCLEOTIDE SEQUENCE [LARGE SCALE GENOMIC DNA]</scope>
    <source>
        <strain evidence="8 9">AU19157</strain>
    </source>
</reference>
<keyword evidence="5 6" id="KW-0472">Membrane</keyword>
<keyword evidence="4 6" id="KW-1133">Transmembrane helix</keyword>
<dbReference type="InterPro" id="IPR007267">
    <property type="entry name" value="GtrA_DPMS_TM"/>
</dbReference>
<dbReference type="PANTHER" id="PTHR38459:SF1">
    <property type="entry name" value="PROPHAGE BACTOPRENOL-LINKED GLUCOSE TRANSLOCASE HOMOLOG"/>
    <property type="match status" value="1"/>
</dbReference>
<dbReference type="AlphaFoldDB" id="A0A1W6YSL7"/>
<comment type="subcellular location">
    <subcellularLocation>
        <location evidence="1">Membrane</location>
        <topology evidence="1">Multi-pass membrane protein</topology>
    </subcellularLocation>
</comment>
<comment type="similarity">
    <text evidence="2">Belongs to the GtrA family.</text>
</comment>
<dbReference type="RefSeq" id="WP_086067415.1">
    <property type="nucleotide sequence ID" value="NZ_CP021108.1"/>
</dbReference>
<accession>A0A1W6YSL7</accession>
<dbReference type="GO" id="GO:0005886">
    <property type="term" value="C:plasma membrane"/>
    <property type="evidence" value="ECO:0007669"/>
    <property type="project" value="TreeGrafter"/>
</dbReference>
<dbReference type="GO" id="GO:0000271">
    <property type="term" value="P:polysaccharide biosynthetic process"/>
    <property type="evidence" value="ECO:0007669"/>
    <property type="project" value="InterPro"/>
</dbReference>
<feature type="transmembrane region" description="Helical" evidence="6">
    <location>
        <begin position="99"/>
        <end position="117"/>
    </location>
</feature>
<dbReference type="KEGG" id="bgv:CAL12_26935"/>
<dbReference type="OrthoDB" id="8757753at2"/>
<keyword evidence="9" id="KW-1185">Reference proteome</keyword>
<dbReference type="PANTHER" id="PTHR38459">
    <property type="entry name" value="PROPHAGE BACTOPRENOL-LINKED GLUCOSE TRANSLOCASE HOMOLOG"/>
    <property type="match status" value="1"/>
</dbReference>
<gene>
    <name evidence="8" type="ORF">CAL12_26935</name>
</gene>